<reference evidence="2 4" key="2">
    <citation type="submission" date="2021-03" db="EMBL/GenBank/DDBJ databases">
        <title>Complete Genome Sequence Data of Xenorhabdus budapestensis strain C72, a Candidate Biological Control Agent, from China.</title>
        <authorList>
            <person name="LI B."/>
            <person name="WANG S."/>
            <person name="QIU D."/>
        </authorList>
    </citation>
    <scope>NUCLEOTIDE SEQUENCE [LARGE SCALE GENOMIC DNA]</scope>
    <source>
        <strain evidence="2 4">C-7-2</strain>
    </source>
</reference>
<sequence>MISYILKQAITHSHHIFRGKTTNISYFNVELQSGDRPERYSRKSCFSREQKLIGLKNKLHLLRTADKKYECIMKEKECDNSLVGNCNELANTVFIYLARERVSDIYNLYKNSFTANTSGEIQSIYIEILYPSPLSRYDHCFVMLYYPLHTYNIESQYKETNPLYKVYNKIPDGAWICDPWANIVCLSENYDANWQRKMLDWAIDGKYLSLGQAPTPSIYKSKFPLQGDPGNPLYENTFYMMSNSPKTVSDQAIIRPDGTVVISNSKFEYATQ</sequence>
<evidence type="ECO:0000313" key="2">
    <source>
        <dbReference type="EMBL" id="QTL40457.1"/>
    </source>
</evidence>
<dbReference type="OrthoDB" id="5572038at2"/>
<evidence type="ECO:0000313" key="4">
    <source>
        <dbReference type="Proteomes" id="UP000665047"/>
    </source>
</evidence>
<protein>
    <submittedName>
        <fullName evidence="1">Uncharacterized protein</fullName>
    </submittedName>
</protein>
<reference evidence="1 3" key="1">
    <citation type="journal article" date="2017" name="Nat. Microbiol.">
        <title>Natural product diversity associated with the nematode symbionts Photorhabdus and Xenorhabdus.</title>
        <authorList>
            <person name="Tobias N.J."/>
            <person name="Wolff H."/>
            <person name="Djahanschiri B."/>
            <person name="Grundmann F."/>
            <person name="Kronenwerth M."/>
            <person name="Shi Y.M."/>
            <person name="Simonyi S."/>
            <person name="Grun P."/>
            <person name="Shapiro-Ilan D."/>
            <person name="Pidot S.J."/>
            <person name="Stinear T.P."/>
            <person name="Ebersberger I."/>
            <person name="Bode H.B."/>
        </authorList>
    </citation>
    <scope>NUCLEOTIDE SEQUENCE [LARGE SCALE GENOMIC DNA]</scope>
    <source>
        <strain evidence="1 3">DSM 16342</strain>
    </source>
</reference>
<organism evidence="1 3">
    <name type="scientific">Xenorhabdus budapestensis</name>
    <dbReference type="NCBI Taxonomy" id="290110"/>
    <lineage>
        <taxon>Bacteria</taxon>
        <taxon>Pseudomonadati</taxon>
        <taxon>Pseudomonadota</taxon>
        <taxon>Gammaproteobacteria</taxon>
        <taxon>Enterobacterales</taxon>
        <taxon>Morganellaceae</taxon>
        <taxon>Xenorhabdus</taxon>
    </lineage>
</organism>
<evidence type="ECO:0000313" key="3">
    <source>
        <dbReference type="Proteomes" id="UP000225833"/>
    </source>
</evidence>
<evidence type="ECO:0000313" key="1">
    <source>
        <dbReference type="EMBL" id="PHM28245.1"/>
    </source>
</evidence>
<gene>
    <name evidence="2" type="ORF">HGO23_03405</name>
    <name evidence="1" type="ORF">Xbud_01643</name>
</gene>
<dbReference type="AlphaFoldDB" id="A0A2D0J1P5"/>
<dbReference type="EMBL" id="CP072455">
    <property type="protein sequence ID" value="QTL40457.1"/>
    <property type="molecule type" value="Genomic_DNA"/>
</dbReference>
<dbReference type="EMBL" id="NIBS01000006">
    <property type="protein sequence ID" value="PHM28245.1"/>
    <property type="molecule type" value="Genomic_DNA"/>
</dbReference>
<keyword evidence="4" id="KW-1185">Reference proteome</keyword>
<dbReference type="Proteomes" id="UP000225833">
    <property type="component" value="Unassembled WGS sequence"/>
</dbReference>
<dbReference type="RefSeq" id="WP_099135591.1">
    <property type="nucleotide sequence ID" value="NZ_CAWNNJ010000130.1"/>
</dbReference>
<dbReference type="Proteomes" id="UP000665047">
    <property type="component" value="Chromosome"/>
</dbReference>
<proteinExistence type="predicted"/>
<name>A0A2D0J1P5_XENBU</name>
<accession>A0A2D0J1P5</accession>